<evidence type="ECO:0000256" key="1">
    <source>
        <dbReference type="SAM" id="MobiDB-lite"/>
    </source>
</evidence>
<dbReference type="InterPro" id="IPR052262">
    <property type="entry name" value="E2F-SERTA_domain_protein"/>
</dbReference>
<dbReference type="CTD" id="9792"/>
<feature type="region of interest" description="Disordered" evidence="1">
    <location>
        <begin position="152"/>
        <end position="194"/>
    </location>
</feature>
<evidence type="ECO:0000313" key="3">
    <source>
        <dbReference type="Ensembl" id="ENSRNOP00000085547.2"/>
    </source>
</evidence>
<dbReference type="PANTHER" id="PTHR16277">
    <property type="entry name" value="CELL DIVISION CYCLE ASSOCIATED PROTEIN 4/SERTA DOMAIN-CONTAINING PROTEIN 2"/>
    <property type="match status" value="1"/>
</dbReference>
<dbReference type="AlphaFoldDB" id="A0A8I6A0D3"/>
<name>A0A8I6A0D3_RAT</name>
<dbReference type="GeneTree" id="ENSGT00530000063867"/>
<dbReference type="GO" id="GO:0005654">
    <property type="term" value="C:nucleoplasm"/>
    <property type="evidence" value="ECO:0007669"/>
    <property type="project" value="Ensembl"/>
</dbReference>
<proteinExistence type="predicted"/>
<evidence type="ECO:0000313" key="4">
    <source>
        <dbReference type="Proteomes" id="UP000002494"/>
    </source>
</evidence>
<dbReference type="PROSITE" id="PS51053">
    <property type="entry name" value="SERTA"/>
    <property type="match status" value="1"/>
</dbReference>
<dbReference type="AGR" id="RGD:1564049"/>
<dbReference type="Ensembl" id="ENSRNOT00000101884.2">
    <property type="protein sequence ID" value="ENSRNOP00000085547.2"/>
    <property type="gene ID" value="ENSRNOG00000005393.7"/>
</dbReference>
<reference evidence="3" key="3">
    <citation type="submission" date="2025-09" db="UniProtKB">
        <authorList>
            <consortium name="Ensembl"/>
        </authorList>
    </citation>
    <scope>IDENTIFICATION</scope>
    <source>
        <strain evidence="3">Brown Norway</strain>
    </source>
</reference>
<reference evidence="3" key="2">
    <citation type="submission" date="2025-08" db="UniProtKB">
        <authorList>
            <consortium name="Ensembl"/>
        </authorList>
    </citation>
    <scope>IDENTIFICATION</scope>
    <source>
        <strain evidence="3">Brown Norway</strain>
    </source>
</reference>
<dbReference type="Pfam" id="PF06031">
    <property type="entry name" value="SERTA"/>
    <property type="match status" value="1"/>
</dbReference>
<organism evidence="3 4">
    <name type="scientific">Rattus norvegicus</name>
    <name type="common">Rat</name>
    <dbReference type="NCBI Taxonomy" id="10116"/>
    <lineage>
        <taxon>Eukaryota</taxon>
        <taxon>Metazoa</taxon>
        <taxon>Chordata</taxon>
        <taxon>Craniata</taxon>
        <taxon>Vertebrata</taxon>
        <taxon>Euteleostomi</taxon>
        <taxon>Mammalia</taxon>
        <taxon>Eutheria</taxon>
        <taxon>Euarchontoglires</taxon>
        <taxon>Glires</taxon>
        <taxon>Rodentia</taxon>
        <taxon>Myomorpha</taxon>
        <taxon>Muroidea</taxon>
        <taxon>Muridae</taxon>
        <taxon>Murinae</taxon>
        <taxon>Rattus</taxon>
    </lineage>
</organism>
<protein>
    <submittedName>
        <fullName evidence="3">SERTA domain containing 2</fullName>
    </submittedName>
</protein>
<gene>
    <name evidence="3 5" type="primary">Sertad2</name>
</gene>
<evidence type="ECO:0000313" key="5">
    <source>
        <dbReference type="RGD" id="1564049"/>
    </source>
</evidence>
<evidence type="ECO:0000259" key="2">
    <source>
        <dbReference type="PROSITE" id="PS51053"/>
    </source>
</evidence>
<feature type="compositionally biased region" description="Polar residues" evidence="1">
    <location>
        <begin position="273"/>
        <end position="282"/>
    </location>
</feature>
<dbReference type="PANTHER" id="PTHR16277:SF10">
    <property type="entry name" value="SERTA DOMAIN-CONTAINING PROTEIN 2"/>
    <property type="match status" value="1"/>
</dbReference>
<dbReference type="RGD" id="1564049">
    <property type="gene designation" value="Sertad2"/>
</dbReference>
<reference evidence="3" key="1">
    <citation type="submission" date="2024-01" db="EMBL/GenBank/DDBJ databases">
        <title>GRCr8: a new rat reference genome assembly contstructed from accurate long reads and long range scaffolding.</title>
        <authorList>
            <person name="Doris P.A."/>
            <person name="Kalbfleisch T."/>
            <person name="Li K."/>
            <person name="Howe K."/>
            <person name="Wood J."/>
        </authorList>
    </citation>
    <scope>NUCLEOTIDE SEQUENCE [LARGE SCALE GENOMIC DNA]</scope>
    <source>
        <strain evidence="3">Brown Norway</strain>
    </source>
</reference>
<dbReference type="GO" id="GO:0030308">
    <property type="term" value="P:negative regulation of cell growth"/>
    <property type="evidence" value="ECO:0007669"/>
    <property type="project" value="Ensembl"/>
</dbReference>
<accession>A0A8I6A0D3</accession>
<feature type="compositionally biased region" description="Polar residues" evidence="1">
    <location>
        <begin position="159"/>
        <end position="173"/>
    </location>
</feature>
<feature type="domain" description="SERTA" evidence="2">
    <location>
        <begin position="108"/>
        <end position="155"/>
    </location>
</feature>
<keyword evidence="4" id="KW-1185">Reference proteome</keyword>
<feature type="region of interest" description="Disordered" evidence="1">
    <location>
        <begin position="257"/>
        <end position="299"/>
    </location>
</feature>
<sequence>MSPLAFIVTRFLGPIQPSTKTPFWILSWRRMTGRKQSGVGGSGVASSVMSGAGLHPATRVLLPNTTLALGCALLYMLGKGGKRKFDEHEDGLEGKVVFPSDAPSRVSYTLQRQTIFNISLMKLYNHRPLTEPSLQKTVLINNMLRRIQEELKQEGSLRPTFTPTSQPSDSLSDSYREAPPAFTPLASPPAHPCDLGSTTPLEACLTPASLLEGDDDTFCTLQAVHPAAPTRLSSPALSAEKDSFSSALDEIEELCPTSTSTEAAAAAAPEGSKGTSSETSVQKPEGPQEGRTDDSRFMDSLPGNFEITTSTGFLTDLTLDDILFADIDTSMYDFDPCTSASGTASKMAPVSADDLLKTLAPYSNQPVAPSQPFKMDLTELDHIMEVLVGS</sequence>
<dbReference type="Proteomes" id="UP000002494">
    <property type="component" value="Chromosome 14"/>
</dbReference>
<feature type="compositionally biased region" description="Basic and acidic residues" evidence="1">
    <location>
        <begin position="286"/>
        <end position="297"/>
    </location>
</feature>
<dbReference type="InterPro" id="IPR009263">
    <property type="entry name" value="SERTA_dom"/>
</dbReference>
<dbReference type="GO" id="GO:0005829">
    <property type="term" value="C:cytosol"/>
    <property type="evidence" value="ECO:0007669"/>
    <property type="project" value="Ensembl"/>
</dbReference>